<evidence type="ECO:0000313" key="2">
    <source>
        <dbReference type="EMBL" id="KAK4498448.1"/>
    </source>
</evidence>
<feature type="domain" description="Tetrapyrrole biosynthesis uroporphyrinogen III synthase" evidence="1">
    <location>
        <begin position="43"/>
        <end position="319"/>
    </location>
</feature>
<dbReference type="CDD" id="cd06578">
    <property type="entry name" value="HemD"/>
    <property type="match status" value="1"/>
</dbReference>
<comment type="caution">
    <text evidence="2">The sequence shown here is derived from an EMBL/GenBank/DDBJ whole genome shotgun (WGS) entry which is preliminary data.</text>
</comment>
<dbReference type="InterPro" id="IPR039793">
    <property type="entry name" value="UROS/Hem4"/>
</dbReference>
<evidence type="ECO:0000313" key="3">
    <source>
        <dbReference type="Proteomes" id="UP001305779"/>
    </source>
</evidence>
<gene>
    <name evidence="2" type="ORF">PRZ48_011106</name>
</gene>
<accession>A0ABR0EBD9</accession>
<dbReference type="PANTHER" id="PTHR12390">
    <property type="entry name" value="UROPORPHYRINOGEN III SYNTHASE"/>
    <property type="match status" value="1"/>
</dbReference>
<dbReference type="EMBL" id="JAXOVC010000008">
    <property type="protein sequence ID" value="KAK4498448.1"/>
    <property type="molecule type" value="Genomic_DNA"/>
</dbReference>
<proteinExistence type="predicted"/>
<dbReference type="SUPFAM" id="SSF69618">
    <property type="entry name" value="HemD-like"/>
    <property type="match status" value="1"/>
</dbReference>
<name>A0ABR0EBD9_ZASCE</name>
<organism evidence="2 3">
    <name type="scientific">Zasmidium cellare</name>
    <name type="common">Wine cellar mold</name>
    <name type="synonym">Racodium cellare</name>
    <dbReference type="NCBI Taxonomy" id="395010"/>
    <lineage>
        <taxon>Eukaryota</taxon>
        <taxon>Fungi</taxon>
        <taxon>Dikarya</taxon>
        <taxon>Ascomycota</taxon>
        <taxon>Pezizomycotina</taxon>
        <taxon>Dothideomycetes</taxon>
        <taxon>Dothideomycetidae</taxon>
        <taxon>Mycosphaerellales</taxon>
        <taxon>Mycosphaerellaceae</taxon>
        <taxon>Zasmidium</taxon>
    </lineage>
</organism>
<protein>
    <recommendedName>
        <fullName evidence="1">Tetrapyrrole biosynthesis uroporphyrinogen III synthase domain-containing protein</fullName>
    </recommendedName>
</protein>
<reference evidence="2 3" key="1">
    <citation type="journal article" date="2023" name="G3 (Bethesda)">
        <title>A chromosome-level genome assembly of Zasmidium syzygii isolated from banana leaves.</title>
        <authorList>
            <person name="van Westerhoven A.C."/>
            <person name="Mehrabi R."/>
            <person name="Talebi R."/>
            <person name="Steentjes M.B.F."/>
            <person name="Corcolon B."/>
            <person name="Chong P.A."/>
            <person name="Kema G.H.J."/>
            <person name="Seidl M.F."/>
        </authorList>
    </citation>
    <scope>NUCLEOTIDE SEQUENCE [LARGE SCALE GENOMIC DNA]</scope>
    <source>
        <strain evidence="2 3">P124</strain>
    </source>
</reference>
<dbReference type="Pfam" id="PF02602">
    <property type="entry name" value="HEM4"/>
    <property type="match status" value="1"/>
</dbReference>
<dbReference type="Gene3D" id="3.40.50.10090">
    <property type="match status" value="2"/>
</dbReference>
<keyword evidence="3" id="KW-1185">Reference proteome</keyword>
<dbReference type="PANTHER" id="PTHR12390:SF0">
    <property type="entry name" value="UROPORPHYRINOGEN-III SYNTHASE"/>
    <property type="match status" value="1"/>
</dbReference>
<dbReference type="Proteomes" id="UP001305779">
    <property type="component" value="Unassembled WGS sequence"/>
</dbReference>
<dbReference type="InterPro" id="IPR003754">
    <property type="entry name" value="4pyrrol_synth_uPrphyn_synth"/>
</dbReference>
<sequence length="365" mass="40638">MDGVTSSLKSLRLNQIPVYLLKTKSSPTDNYEEHFTHLSNGKYKPIFVPVLEHMFRDDTLRTLRRSAERFAFAGGSEATARQKATNNPAKRYGGIVFTSQRAVDAFGTVIAKLDPEKLEMLFDKDMPMYVVGPATANGVRALGLPCPVVGEETGNGEALAKFILEWHRTLSRDVTYLNGRKLPLLFLVGEQRRDVIPKTLQSEGLSESERIAVQEVVVYETGEMTTFEEDFTELLKEARAAKVKEQWAVVFSPQGCEAMLSALNWLDEKTGQYSAGRREIMSGPLATKIATIGPTTREFLATQFGFEPDVCAETPTPEGVGEGIEKFKSSYISSLTACIFDKSDVNFFIGSTRISERCRYRLALQ</sequence>
<evidence type="ECO:0000259" key="1">
    <source>
        <dbReference type="Pfam" id="PF02602"/>
    </source>
</evidence>
<dbReference type="InterPro" id="IPR036108">
    <property type="entry name" value="4pyrrol_syn_uPrphyn_synt_sf"/>
</dbReference>